<dbReference type="Pfam" id="PF01522">
    <property type="entry name" value="Polysacc_deac_1"/>
    <property type="match status" value="1"/>
</dbReference>
<feature type="domain" description="NodB homology" evidence="5">
    <location>
        <begin position="71"/>
        <end position="179"/>
    </location>
</feature>
<sequence length="299" mass="32380">MNDHTGLARHGRYDLAPLPDAPDRTWPNGARLALYVAVGIEDYAFGTGRTEDILPGTPQPDLVNASWRDYGNRVGAFALFDLLAAHGIRPAVLLNTAVYDTAPAVIAAARVAGAEFVAHGRSNSDCLADMTPADEAAYIAAVRARIAAKEGAPPQGWSSPWLAHSPRTLDLLAEHGFSYLADLRLDDRPVRLNTRSGDLVAMPYALELNDSSTIIGRQQSARDFADMIIDEFDELLEASTSRPLVMSVVLHSFISGQPFRLRALRRAFEHIAARREGVWLATPGAIAQAALQQEMVTAS</sequence>
<evidence type="ECO:0000313" key="6">
    <source>
        <dbReference type="EMBL" id="PZQ83160.1"/>
    </source>
</evidence>
<organism evidence="6 7">
    <name type="scientific">Ancylobacter novellus</name>
    <name type="common">Thiobacillus novellus</name>
    <dbReference type="NCBI Taxonomy" id="921"/>
    <lineage>
        <taxon>Bacteria</taxon>
        <taxon>Pseudomonadati</taxon>
        <taxon>Pseudomonadota</taxon>
        <taxon>Alphaproteobacteria</taxon>
        <taxon>Hyphomicrobiales</taxon>
        <taxon>Xanthobacteraceae</taxon>
        <taxon>Ancylobacter</taxon>
    </lineage>
</organism>
<dbReference type="SUPFAM" id="SSF88713">
    <property type="entry name" value="Glycoside hydrolase/deacetylase"/>
    <property type="match status" value="1"/>
</dbReference>
<dbReference type="InterPro" id="IPR002509">
    <property type="entry name" value="NODB_dom"/>
</dbReference>
<dbReference type="InterPro" id="IPR011330">
    <property type="entry name" value="Glyco_hydro/deAcase_b/a-brl"/>
</dbReference>
<dbReference type="CDD" id="cd10979">
    <property type="entry name" value="CE4_PuuE_like"/>
    <property type="match status" value="1"/>
</dbReference>
<accession>A0A2W5T9V2</accession>
<proteinExistence type="inferred from homology"/>
<dbReference type="GO" id="GO:0005975">
    <property type="term" value="P:carbohydrate metabolic process"/>
    <property type="evidence" value="ECO:0007669"/>
    <property type="project" value="InterPro"/>
</dbReference>
<evidence type="ECO:0000313" key="7">
    <source>
        <dbReference type="Proteomes" id="UP000248887"/>
    </source>
</evidence>
<dbReference type="GO" id="GO:0016810">
    <property type="term" value="F:hydrolase activity, acting on carbon-nitrogen (but not peptide) bonds"/>
    <property type="evidence" value="ECO:0007669"/>
    <property type="project" value="InterPro"/>
</dbReference>
<reference evidence="6 7" key="1">
    <citation type="submission" date="2017-08" db="EMBL/GenBank/DDBJ databases">
        <title>Infants hospitalized years apart are colonized by the same room-sourced microbial strains.</title>
        <authorList>
            <person name="Brooks B."/>
            <person name="Olm M.R."/>
            <person name="Firek B.A."/>
            <person name="Baker R."/>
            <person name="Thomas B.C."/>
            <person name="Morowitz M.J."/>
            <person name="Banfield J.F."/>
        </authorList>
    </citation>
    <scope>NUCLEOTIDE SEQUENCE [LARGE SCALE GENOMIC DNA]</scope>
    <source>
        <strain evidence="6">S2_005_001_R2_27</strain>
    </source>
</reference>
<dbReference type="Gene3D" id="3.20.20.370">
    <property type="entry name" value="Glycoside hydrolase/deacetylase"/>
    <property type="match status" value="1"/>
</dbReference>
<dbReference type="Proteomes" id="UP000248887">
    <property type="component" value="Unassembled WGS sequence"/>
</dbReference>
<protein>
    <recommendedName>
        <fullName evidence="3">Chitooligosaccharide deacetylase</fullName>
    </recommendedName>
    <alternativeName>
        <fullName evidence="4">Nodulation protein B</fullName>
    </alternativeName>
</protein>
<dbReference type="PANTHER" id="PTHR43123:SF4">
    <property type="entry name" value="POLYSACCHARIDE DEACETYLASE"/>
    <property type="match status" value="1"/>
</dbReference>
<dbReference type="EMBL" id="QFQD01000023">
    <property type="protein sequence ID" value="PZQ83160.1"/>
    <property type="molecule type" value="Genomic_DNA"/>
</dbReference>
<evidence type="ECO:0000256" key="1">
    <source>
        <dbReference type="ARBA" id="ARBA00003236"/>
    </source>
</evidence>
<evidence type="ECO:0000256" key="4">
    <source>
        <dbReference type="ARBA" id="ARBA00032976"/>
    </source>
</evidence>
<dbReference type="AlphaFoldDB" id="A0A2W5T9V2"/>
<dbReference type="PANTHER" id="PTHR43123">
    <property type="entry name" value="POLYSACCHARIDE DEACETYLASE-RELATED"/>
    <property type="match status" value="1"/>
</dbReference>
<gene>
    <name evidence="6" type="ORF">DI549_09075</name>
</gene>
<evidence type="ECO:0000256" key="3">
    <source>
        <dbReference type="ARBA" id="ARBA00020071"/>
    </source>
</evidence>
<comment type="similarity">
    <text evidence="2">Belongs to the polysaccharide deacetylase family.</text>
</comment>
<comment type="caution">
    <text evidence="6">The sequence shown here is derived from an EMBL/GenBank/DDBJ whole genome shotgun (WGS) entry which is preliminary data.</text>
</comment>
<evidence type="ECO:0000259" key="5">
    <source>
        <dbReference type="Pfam" id="PF01522"/>
    </source>
</evidence>
<evidence type="ECO:0000256" key="2">
    <source>
        <dbReference type="ARBA" id="ARBA00010973"/>
    </source>
</evidence>
<comment type="function">
    <text evidence="1">Is involved in generating a small heat-stable compound (Nod), an acylated oligomer of N-acetylglucosamine, that stimulates mitosis in various plant protoplasts.</text>
</comment>
<name>A0A2W5T9V2_ANCNO</name>